<feature type="binding site" evidence="4">
    <location>
        <position position="241"/>
    </location>
    <ligand>
        <name>shikimate</name>
        <dbReference type="ChEBI" id="CHEBI:36208"/>
    </ligand>
</feature>
<dbReference type="NCBIfam" id="NF001312">
    <property type="entry name" value="PRK00258.1-4"/>
    <property type="match status" value="1"/>
</dbReference>
<dbReference type="AlphaFoldDB" id="A0A5C8P6H9"/>
<feature type="domain" description="Shikimate dehydrogenase substrate binding N-terminal" evidence="5">
    <location>
        <begin position="21"/>
        <end position="106"/>
    </location>
</feature>
<dbReference type="RefSeq" id="WP_147852600.1">
    <property type="nucleotide sequence ID" value="NZ_VDUZ01000094.1"/>
</dbReference>
<dbReference type="GO" id="GO:0009073">
    <property type="term" value="P:aromatic amino acid family biosynthetic process"/>
    <property type="evidence" value="ECO:0007669"/>
    <property type="project" value="UniProtKB-KW"/>
</dbReference>
<keyword evidence="4" id="KW-0028">Amino-acid biosynthesis</keyword>
<keyword evidence="4" id="KW-0521">NADP</keyword>
<organism evidence="6 7">
    <name type="scientific">Vineibacter terrae</name>
    <dbReference type="NCBI Taxonomy" id="2586908"/>
    <lineage>
        <taxon>Bacteria</taxon>
        <taxon>Pseudomonadati</taxon>
        <taxon>Pseudomonadota</taxon>
        <taxon>Alphaproteobacteria</taxon>
        <taxon>Hyphomicrobiales</taxon>
        <taxon>Vineibacter</taxon>
    </lineage>
</organism>
<dbReference type="GO" id="GO:0005829">
    <property type="term" value="C:cytosol"/>
    <property type="evidence" value="ECO:0007669"/>
    <property type="project" value="TreeGrafter"/>
</dbReference>
<dbReference type="Gene3D" id="3.40.50.720">
    <property type="entry name" value="NAD(P)-binding Rossmann-like Domain"/>
    <property type="match status" value="1"/>
</dbReference>
<dbReference type="GO" id="GO:0050661">
    <property type="term" value="F:NADP binding"/>
    <property type="evidence" value="ECO:0007669"/>
    <property type="project" value="TreeGrafter"/>
</dbReference>
<dbReference type="Gene3D" id="3.40.50.10860">
    <property type="entry name" value="Leucine Dehydrogenase, chain A, domain 1"/>
    <property type="match status" value="1"/>
</dbReference>
<dbReference type="HAMAP" id="MF_00222">
    <property type="entry name" value="Shikimate_DH_AroE"/>
    <property type="match status" value="1"/>
</dbReference>
<comment type="caution">
    <text evidence="6">The sequence shown here is derived from an EMBL/GenBank/DDBJ whole genome shotgun (WGS) entry which is preliminary data.</text>
</comment>
<dbReference type="SUPFAM" id="SSF53223">
    <property type="entry name" value="Aminoacid dehydrogenase-like, N-terminal domain"/>
    <property type="match status" value="1"/>
</dbReference>
<comment type="subunit">
    <text evidence="4">Homodimer.</text>
</comment>
<feature type="binding site" evidence="4">
    <location>
        <position position="104"/>
    </location>
    <ligand>
        <name>shikimate</name>
        <dbReference type="ChEBI" id="CHEBI:36208"/>
    </ligand>
</feature>
<evidence type="ECO:0000256" key="3">
    <source>
        <dbReference type="ARBA" id="ARBA00023141"/>
    </source>
</evidence>
<keyword evidence="7" id="KW-1185">Reference proteome</keyword>
<comment type="similarity">
    <text evidence="4">Belongs to the shikimate dehydrogenase family.</text>
</comment>
<dbReference type="Proteomes" id="UP000321638">
    <property type="component" value="Unassembled WGS sequence"/>
</dbReference>
<dbReference type="Pfam" id="PF08501">
    <property type="entry name" value="Shikimate_dh_N"/>
    <property type="match status" value="1"/>
</dbReference>
<feature type="binding site" evidence="4">
    <location>
        <position position="269"/>
    </location>
    <ligand>
        <name>shikimate</name>
        <dbReference type="ChEBI" id="CHEBI:36208"/>
    </ligand>
</feature>
<feature type="active site" description="Proton acceptor" evidence="4">
    <location>
        <position position="83"/>
    </location>
</feature>
<comment type="pathway">
    <text evidence="1 4">Metabolic intermediate biosynthesis; chorismate biosynthesis; chorismate from D-erythrose 4-phosphate and phosphoenolpyruvate: step 4/7.</text>
</comment>
<gene>
    <name evidence="4" type="primary">aroE</name>
    <name evidence="6" type="ORF">FHP25_39910</name>
</gene>
<dbReference type="EC" id="1.1.1.25" evidence="4"/>
<reference evidence="6 7" key="1">
    <citation type="submission" date="2019-06" db="EMBL/GenBank/DDBJ databases">
        <title>New taxonomy in bacterial strain CC-CFT640, isolated from vineyard.</title>
        <authorList>
            <person name="Lin S.-Y."/>
            <person name="Tsai C.-F."/>
            <person name="Young C.-C."/>
        </authorList>
    </citation>
    <scope>NUCLEOTIDE SEQUENCE [LARGE SCALE GENOMIC DNA]</scope>
    <source>
        <strain evidence="6 7">CC-CFT640</strain>
    </source>
</reference>
<keyword evidence="2 4" id="KW-0560">Oxidoreductase</keyword>
<sequence>MTAPDFDSLLAAAAGRRFAFIVGWPVSHSRSPLLHGFWLKERRIDGCYGRLAVEPGGAALRATFDFIRRTPQARGCNLTLPHKIDALELLDVVTPAASRIGAVNTVVKRADGTLEGRNTDGFGFVEALRAGAPAWQPAAAPAVVLGAGGAARAVIAALVDAGVPELRLVNRTRQAAIDLGVRFTPDDGRTLVVDDWSRRAAALAGAGLLVNTTSLGMDGQPALDLALEALPTAAVVNDVVYVPLRTDLLRRAQARGNPTVDGLDMLLHQGRPGFAAWFGGSEPAVTPALRTAVAGDLGA</sequence>
<dbReference type="InterPro" id="IPR036291">
    <property type="entry name" value="NAD(P)-bd_dom_sf"/>
</dbReference>
<dbReference type="GO" id="GO:0004764">
    <property type="term" value="F:shikimate 3-dehydrogenase (NADP+) activity"/>
    <property type="evidence" value="ECO:0007669"/>
    <property type="project" value="UniProtKB-UniRule"/>
</dbReference>
<dbReference type="GO" id="GO:0008652">
    <property type="term" value="P:amino acid biosynthetic process"/>
    <property type="evidence" value="ECO:0007669"/>
    <property type="project" value="UniProtKB-KW"/>
</dbReference>
<comment type="function">
    <text evidence="4">Involved in the biosynthesis of the chorismate, which leads to the biosynthesis of aromatic amino acids. Catalyzes the reversible NADPH linked reduction of 3-dehydroshikimate (DHSA) to yield shikimate (SA).</text>
</comment>
<dbReference type="OrthoDB" id="9792692at2"/>
<feature type="binding site" evidence="4">
    <location>
        <begin position="29"/>
        <end position="31"/>
    </location>
    <ligand>
        <name>shikimate</name>
        <dbReference type="ChEBI" id="CHEBI:36208"/>
    </ligand>
</feature>
<evidence type="ECO:0000256" key="1">
    <source>
        <dbReference type="ARBA" id="ARBA00004871"/>
    </source>
</evidence>
<evidence type="ECO:0000313" key="7">
    <source>
        <dbReference type="Proteomes" id="UP000321638"/>
    </source>
</evidence>
<feature type="binding site" evidence="4">
    <location>
        <begin position="146"/>
        <end position="150"/>
    </location>
    <ligand>
        <name>NADP(+)</name>
        <dbReference type="ChEBI" id="CHEBI:58349"/>
    </ligand>
</feature>
<dbReference type="InterPro" id="IPR022893">
    <property type="entry name" value="Shikimate_DH_fam"/>
</dbReference>
<dbReference type="PANTHER" id="PTHR21089:SF1">
    <property type="entry name" value="BIFUNCTIONAL 3-DEHYDROQUINATE DEHYDRATASE_SHIKIMATE DEHYDROGENASE, CHLOROPLASTIC"/>
    <property type="match status" value="1"/>
</dbReference>
<evidence type="ECO:0000256" key="2">
    <source>
        <dbReference type="ARBA" id="ARBA00023002"/>
    </source>
</evidence>
<dbReference type="GO" id="GO:0009423">
    <property type="term" value="P:chorismate biosynthetic process"/>
    <property type="evidence" value="ECO:0007669"/>
    <property type="project" value="UniProtKB-UniRule"/>
</dbReference>
<feature type="binding site" evidence="4">
    <location>
        <position position="120"/>
    </location>
    <ligand>
        <name>shikimate</name>
        <dbReference type="ChEBI" id="CHEBI:36208"/>
    </ligand>
</feature>
<dbReference type="InterPro" id="IPR046346">
    <property type="entry name" value="Aminoacid_DH-like_N_sf"/>
</dbReference>
<comment type="caution">
    <text evidence="4">Lacks conserved residue(s) required for the propagation of feature annotation.</text>
</comment>
<proteinExistence type="inferred from homology"/>
<feature type="binding site" evidence="4">
    <location>
        <position position="262"/>
    </location>
    <ligand>
        <name>NADP(+)</name>
        <dbReference type="ChEBI" id="CHEBI:58349"/>
    </ligand>
</feature>
<dbReference type="PANTHER" id="PTHR21089">
    <property type="entry name" value="SHIKIMATE DEHYDROGENASE"/>
    <property type="match status" value="1"/>
</dbReference>
<evidence type="ECO:0000259" key="5">
    <source>
        <dbReference type="Pfam" id="PF08501"/>
    </source>
</evidence>
<dbReference type="EMBL" id="VDUZ01000094">
    <property type="protein sequence ID" value="TXL69222.1"/>
    <property type="molecule type" value="Genomic_DNA"/>
</dbReference>
<name>A0A5C8P6H9_9HYPH</name>
<dbReference type="GO" id="GO:0019632">
    <property type="term" value="P:shikimate metabolic process"/>
    <property type="evidence" value="ECO:0007669"/>
    <property type="project" value="TreeGrafter"/>
</dbReference>
<evidence type="ECO:0000256" key="4">
    <source>
        <dbReference type="HAMAP-Rule" id="MF_00222"/>
    </source>
</evidence>
<keyword evidence="3 4" id="KW-0057">Aromatic amino acid biosynthesis</keyword>
<comment type="catalytic activity">
    <reaction evidence="4">
        <text>shikimate + NADP(+) = 3-dehydroshikimate + NADPH + H(+)</text>
        <dbReference type="Rhea" id="RHEA:17737"/>
        <dbReference type="ChEBI" id="CHEBI:15378"/>
        <dbReference type="ChEBI" id="CHEBI:16630"/>
        <dbReference type="ChEBI" id="CHEBI:36208"/>
        <dbReference type="ChEBI" id="CHEBI:57783"/>
        <dbReference type="ChEBI" id="CHEBI:58349"/>
        <dbReference type="EC" id="1.1.1.25"/>
    </reaction>
</comment>
<feature type="binding site" evidence="4">
    <location>
        <position position="239"/>
    </location>
    <ligand>
        <name>NADP(+)</name>
        <dbReference type="ChEBI" id="CHEBI:58349"/>
    </ligand>
</feature>
<dbReference type="InterPro" id="IPR013708">
    <property type="entry name" value="Shikimate_DH-bd_N"/>
</dbReference>
<protein>
    <recommendedName>
        <fullName evidence="4">Shikimate dehydrogenase (NADP(+))</fullName>
        <shortName evidence="4">SDH</shortName>
        <ecNumber evidence="4">1.1.1.25</ecNumber>
    </recommendedName>
</protein>
<feature type="binding site" evidence="4">
    <location>
        <position position="79"/>
    </location>
    <ligand>
        <name>shikimate</name>
        <dbReference type="ChEBI" id="CHEBI:36208"/>
    </ligand>
</feature>
<dbReference type="CDD" id="cd01065">
    <property type="entry name" value="NAD_bind_Shikimate_DH"/>
    <property type="match status" value="1"/>
</dbReference>
<dbReference type="SUPFAM" id="SSF51735">
    <property type="entry name" value="NAD(P)-binding Rossmann-fold domains"/>
    <property type="match status" value="1"/>
</dbReference>
<accession>A0A5C8P6H9</accession>
<evidence type="ECO:0000313" key="6">
    <source>
        <dbReference type="EMBL" id="TXL69222.1"/>
    </source>
</evidence>
<dbReference type="UniPathway" id="UPA00053">
    <property type="reaction ID" value="UER00087"/>
</dbReference>